<dbReference type="AlphaFoldDB" id="A0AAV4R035"/>
<dbReference type="Proteomes" id="UP001054837">
    <property type="component" value="Unassembled WGS sequence"/>
</dbReference>
<comment type="caution">
    <text evidence="1">The sequence shown here is derived from an EMBL/GenBank/DDBJ whole genome shotgun (WGS) entry which is preliminary data.</text>
</comment>
<organism evidence="1 2">
    <name type="scientific">Caerostris darwini</name>
    <dbReference type="NCBI Taxonomy" id="1538125"/>
    <lineage>
        <taxon>Eukaryota</taxon>
        <taxon>Metazoa</taxon>
        <taxon>Ecdysozoa</taxon>
        <taxon>Arthropoda</taxon>
        <taxon>Chelicerata</taxon>
        <taxon>Arachnida</taxon>
        <taxon>Araneae</taxon>
        <taxon>Araneomorphae</taxon>
        <taxon>Entelegynae</taxon>
        <taxon>Araneoidea</taxon>
        <taxon>Araneidae</taxon>
        <taxon>Caerostris</taxon>
    </lineage>
</organism>
<evidence type="ECO:0000313" key="2">
    <source>
        <dbReference type="Proteomes" id="UP001054837"/>
    </source>
</evidence>
<name>A0AAV4R035_9ARAC</name>
<protein>
    <submittedName>
        <fullName evidence="1">Uncharacterized protein</fullName>
    </submittedName>
</protein>
<evidence type="ECO:0000313" key="1">
    <source>
        <dbReference type="EMBL" id="GIY13911.1"/>
    </source>
</evidence>
<keyword evidence="2" id="KW-1185">Reference proteome</keyword>
<sequence>MSEPTSLAQSVEAPEYLPLLIGRAHTDTKKKAILRKSSNELRSGRSEEPGSECLIRLVRTKLSERDRLVPSPGRHFTGLSFASQARRRKITVQHKLLSAETTTSCMDIYRGIPQTDPLADNVLE</sequence>
<dbReference type="EMBL" id="BPLQ01005290">
    <property type="protein sequence ID" value="GIY13911.1"/>
    <property type="molecule type" value="Genomic_DNA"/>
</dbReference>
<reference evidence="1 2" key="1">
    <citation type="submission" date="2021-06" db="EMBL/GenBank/DDBJ databases">
        <title>Caerostris darwini draft genome.</title>
        <authorList>
            <person name="Kono N."/>
            <person name="Arakawa K."/>
        </authorList>
    </citation>
    <scope>NUCLEOTIDE SEQUENCE [LARGE SCALE GENOMIC DNA]</scope>
</reference>
<proteinExistence type="predicted"/>
<accession>A0AAV4R035</accession>
<gene>
    <name evidence="1" type="ORF">CDAR_525051</name>
</gene>